<dbReference type="RefSeq" id="WP_378247017.1">
    <property type="nucleotide sequence ID" value="NZ_JBHSKF010000004.1"/>
</dbReference>
<dbReference type="EMBL" id="JBHSKF010000004">
    <property type="protein sequence ID" value="MFC5287761.1"/>
    <property type="molecule type" value="Genomic_DNA"/>
</dbReference>
<accession>A0ABW0ENN1</accession>
<keyword evidence="4" id="KW-1185">Reference proteome</keyword>
<evidence type="ECO:0000256" key="2">
    <source>
        <dbReference type="SAM" id="SignalP"/>
    </source>
</evidence>
<feature type="compositionally biased region" description="Low complexity" evidence="1">
    <location>
        <begin position="37"/>
        <end position="47"/>
    </location>
</feature>
<feature type="chain" id="PRO_5045298911" evidence="2">
    <location>
        <begin position="22"/>
        <end position="155"/>
    </location>
</feature>
<sequence>MNRRIGILVGTAFLAVATACGTPQTTPEQAPVPPAQSAPADDPANQPGRVPPAGSDPLPATQIEAQALPEGYPVEAWTADGGKTVGLSAQEGGCGKASAEVTSQAADQVVLTIVETTPEKAEMCTMDIRFVKVAVELDQPLGDREVVLKSEQRKS</sequence>
<evidence type="ECO:0000313" key="4">
    <source>
        <dbReference type="Proteomes" id="UP001596157"/>
    </source>
</evidence>
<gene>
    <name evidence="3" type="ORF">ACFPM7_11930</name>
</gene>
<evidence type="ECO:0000313" key="3">
    <source>
        <dbReference type="EMBL" id="MFC5287761.1"/>
    </source>
</evidence>
<name>A0ABW0ENN1_9PSEU</name>
<protein>
    <submittedName>
        <fullName evidence="3">Uncharacterized protein</fullName>
    </submittedName>
</protein>
<comment type="caution">
    <text evidence="3">The sequence shown here is derived from an EMBL/GenBank/DDBJ whole genome shotgun (WGS) entry which is preliminary data.</text>
</comment>
<dbReference type="PROSITE" id="PS51257">
    <property type="entry name" value="PROKAR_LIPOPROTEIN"/>
    <property type="match status" value="1"/>
</dbReference>
<feature type="signal peptide" evidence="2">
    <location>
        <begin position="1"/>
        <end position="21"/>
    </location>
</feature>
<reference evidence="4" key="1">
    <citation type="journal article" date="2019" name="Int. J. Syst. Evol. Microbiol.">
        <title>The Global Catalogue of Microorganisms (GCM) 10K type strain sequencing project: providing services to taxonomists for standard genome sequencing and annotation.</title>
        <authorList>
            <consortium name="The Broad Institute Genomics Platform"/>
            <consortium name="The Broad Institute Genome Sequencing Center for Infectious Disease"/>
            <person name="Wu L."/>
            <person name="Ma J."/>
        </authorList>
    </citation>
    <scope>NUCLEOTIDE SEQUENCE [LARGE SCALE GENOMIC DNA]</scope>
    <source>
        <strain evidence="4">CCUG 59778</strain>
    </source>
</reference>
<keyword evidence="2" id="KW-0732">Signal</keyword>
<proteinExistence type="predicted"/>
<feature type="region of interest" description="Disordered" evidence="1">
    <location>
        <begin position="22"/>
        <end position="59"/>
    </location>
</feature>
<evidence type="ECO:0000256" key="1">
    <source>
        <dbReference type="SAM" id="MobiDB-lite"/>
    </source>
</evidence>
<dbReference type="Proteomes" id="UP001596157">
    <property type="component" value="Unassembled WGS sequence"/>
</dbReference>
<organism evidence="3 4">
    <name type="scientific">Actinokineospora guangxiensis</name>
    <dbReference type="NCBI Taxonomy" id="1490288"/>
    <lineage>
        <taxon>Bacteria</taxon>
        <taxon>Bacillati</taxon>
        <taxon>Actinomycetota</taxon>
        <taxon>Actinomycetes</taxon>
        <taxon>Pseudonocardiales</taxon>
        <taxon>Pseudonocardiaceae</taxon>
        <taxon>Actinokineospora</taxon>
    </lineage>
</organism>